<dbReference type="CDD" id="cd09110">
    <property type="entry name" value="PLDc_CLS_1"/>
    <property type="match status" value="1"/>
</dbReference>
<comment type="subcellular location">
    <subcellularLocation>
        <location evidence="1">Cell membrane</location>
        <topology evidence="1">Multi-pass membrane protein</topology>
    </subcellularLocation>
</comment>
<keyword evidence="8" id="KW-0443">Lipid metabolism</keyword>
<dbReference type="EC" id="2.7.8.-" evidence="12"/>
<dbReference type="PANTHER" id="PTHR21248:SF22">
    <property type="entry name" value="PHOSPHOLIPASE D"/>
    <property type="match status" value="1"/>
</dbReference>
<dbReference type="InterPro" id="IPR027379">
    <property type="entry name" value="CLS_N"/>
</dbReference>
<keyword evidence="11" id="KW-1208">Phospholipid metabolism</keyword>
<keyword evidence="10" id="KW-0594">Phospholipid biosynthesis</keyword>
<dbReference type="InterPro" id="IPR025202">
    <property type="entry name" value="PLD-like_dom"/>
</dbReference>
<evidence type="ECO:0000256" key="3">
    <source>
        <dbReference type="ARBA" id="ARBA00022516"/>
    </source>
</evidence>
<keyword evidence="2" id="KW-1003">Cell membrane</keyword>
<dbReference type="EMBL" id="DXEZ01000053">
    <property type="protein sequence ID" value="HIX53754.1"/>
    <property type="molecule type" value="Genomic_DNA"/>
</dbReference>
<evidence type="ECO:0000259" key="14">
    <source>
        <dbReference type="PROSITE" id="PS50035"/>
    </source>
</evidence>
<dbReference type="NCBIfam" id="TIGR04265">
    <property type="entry name" value="bac_cardiolipin"/>
    <property type="match status" value="1"/>
</dbReference>
<dbReference type="Pfam" id="PF13396">
    <property type="entry name" value="PLDc_N"/>
    <property type="match status" value="1"/>
</dbReference>
<evidence type="ECO:0000256" key="6">
    <source>
        <dbReference type="ARBA" id="ARBA00022737"/>
    </source>
</evidence>
<reference evidence="15" key="2">
    <citation type="submission" date="2021-04" db="EMBL/GenBank/DDBJ databases">
        <authorList>
            <person name="Gilroy R."/>
        </authorList>
    </citation>
    <scope>NUCLEOTIDE SEQUENCE</scope>
    <source>
        <strain evidence="15">1719</strain>
    </source>
</reference>
<dbReference type="GO" id="GO:0032049">
    <property type="term" value="P:cardiolipin biosynthetic process"/>
    <property type="evidence" value="ECO:0007669"/>
    <property type="project" value="UniProtKB-UniRule"/>
</dbReference>
<feature type="domain" description="PLD phosphodiesterase" evidence="14">
    <location>
        <begin position="370"/>
        <end position="397"/>
    </location>
</feature>
<evidence type="ECO:0000256" key="5">
    <source>
        <dbReference type="ARBA" id="ARBA00022692"/>
    </source>
</evidence>
<feature type="transmembrane region" description="Helical" evidence="13">
    <location>
        <begin position="6"/>
        <end position="27"/>
    </location>
</feature>
<evidence type="ECO:0000256" key="1">
    <source>
        <dbReference type="ARBA" id="ARBA00004651"/>
    </source>
</evidence>
<feature type="domain" description="PLD phosphodiesterase" evidence="14">
    <location>
        <begin position="189"/>
        <end position="216"/>
    </location>
</feature>
<evidence type="ECO:0000256" key="10">
    <source>
        <dbReference type="ARBA" id="ARBA00023209"/>
    </source>
</evidence>
<evidence type="ECO:0000256" key="12">
    <source>
        <dbReference type="NCBIfam" id="TIGR04265"/>
    </source>
</evidence>
<comment type="caution">
    <text evidence="15">The sequence shown here is derived from an EMBL/GenBank/DDBJ whole genome shotgun (WGS) entry which is preliminary data.</text>
</comment>
<keyword evidence="7 13" id="KW-1133">Transmembrane helix</keyword>
<dbReference type="AlphaFoldDB" id="A0A9D2AYE0"/>
<dbReference type="Gene3D" id="3.30.870.10">
    <property type="entry name" value="Endonuclease Chain A"/>
    <property type="match status" value="2"/>
</dbReference>
<gene>
    <name evidence="15" type="primary">cls</name>
    <name evidence="15" type="ORF">H9853_01910</name>
</gene>
<reference evidence="15" key="1">
    <citation type="journal article" date="2021" name="PeerJ">
        <title>Extensive microbial diversity within the chicken gut microbiome revealed by metagenomics and culture.</title>
        <authorList>
            <person name="Gilroy R."/>
            <person name="Ravi A."/>
            <person name="Getino M."/>
            <person name="Pursley I."/>
            <person name="Horton D.L."/>
            <person name="Alikhan N.F."/>
            <person name="Baker D."/>
            <person name="Gharbi K."/>
            <person name="Hall N."/>
            <person name="Watson M."/>
            <person name="Adriaenssens E.M."/>
            <person name="Foster-Nyarko E."/>
            <person name="Jarju S."/>
            <person name="Secka A."/>
            <person name="Antonio M."/>
            <person name="Oren A."/>
            <person name="Chaudhuri R.R."/>
            <person name="La Ragione R."/>
            <person name="Hildebrand F."/>
            <person name="Pallen M.J."/>
        </authorList>
    </citation>
    <scope>NUCLEOTIDE SEQUENCE</scope>
    <source>
        <strain evidence="15">1719</strain>
    </source>
</reference>
<evidence type="ECO:0000256" key="2">
    <source>
        <dbReference type="ARBA" id="ARBA00022475"/>
    </source>
</evidence>
<organism evidence="15 16">
    <name type="scientific">Candidatus Sphingobacterium stercoripullorum</name>
    <dbReference type="NCBI Taxonomy" id="2838759"/>
    <lineage>
        <taxon>Bacteria</taxon>
        <taxon>Pseudomonadati</taxon>
        <taxon>Bacteroidota</taxon>
        <taxon>Sphingobacteriia</taxon>
        <taxon>Sphingobacteriales</taxon>
        <taxon>Sphingobacteriaceae</taxon>
        <taxon>Sphingobacterium</taxon>
    </lineage>
</organism>
<keyword evidence="5 13" id="KW-0812">Transmembrane</keyword>
<feature type="non-terminal residue" evidence="15">
    <location>
        <position position="1"/>
    </location>
</feature>
<dbReference type="PROSITE" id="PS50035">
    <property type="entry name" value="PLD"/>
    <property type="match status" value="2"/>
</dbReference>
<dbReference type="Proteomes" id="UP000824156">
    <property type="component" value="Unassembled WGS sequence"/>
</dbReference>
<evidence type="ECO:0000256" key="13">
    <source>
        <dbReference type="SAM" id="Phobius"/>
    </source>
</evidence>
<dbReference type="GO" id="GO:0005886">
    <property type="term" value="C:plasma membrane"/>
    <property type="evidence" value="ECO:0007669"/>
    <property type="project" value="UniProtKB-SubCell"/>
</dbReference>
<keyword evidence="9 13" id="KW-0472">Membrane</keyword>
<dbReference type="PANTHER" id="PTHR21248">
    <property type="entry name" value="CARDIOLIPIN SYNTHASE"/>
    <property type="match status" value="1"/>
</dbReference>
<evidence type="ECO:0000256" key="4">
    <source>
        <dbReference type="ARBA" id="ARBA00022679"/>
    </source>
</evidence>
<dbReference type="InterPro" id="IPR001736">
    <property type="entry name" value="PLipase_D/transphosphatidylase"/>
</dbReference>
<keyword evidence="3" id="KW-0444">Lipid biosynthesis</keyword>
<evidence type="ECO:0000256" key="7">
    <source>
        <dbReference type="ARBA" id="ARBA00022989"/>
    </source>
</evidence>
<keyword evidence="6" id="KW-0677">Repeat</keyword>
<accession>A0A9D2AYE0</accession>
<evidence type="ECO:0000256" key="8">
    <source>
        <dbReference type="ARBA" id="ARBA00023098"/>
    </source>
</evidence>
<dbReference type="CDD" id="cd09112">
    <property type="entry name" value="PLDc_CLS_2"/>
    <property type="match status" value="1"/>
</dbReference>
<evidence type="ECO:0000313" key="16">
    <source>
        <dbReference type="Proteomes" id="UP000824156"/>
    </source>
</evidence>
<dbReference type="Pfam" id="PF13091">
    <property type="entry name" value="PLDc_2"/>
    <property type="match status" value="2"/>
</dbReference>
<name>A0A9D2AYE0_9SPHI</name>
<dbReference type="GO" id="GO:0008808">
    <property type="term" value="F:cardiolipin synthase activity"/>
    <property type="evidence" value="ECO:0007669"/>
    <property type="project" value="UniProtKB-UniRule"/>
</dbReference>
<dbReference type="InterPro" id="IPR022924">
    <property type="entry name" value="Cardiolipin_synthase"/>
</dbReference>
<protein>
    <recommendedName>
        <fullName evidence="12">Cardiolipin synthase</fullName>
        <ecNumber evidence="12">2.7.8.-</ecNumber>
    </recommendedName>
</protein>
<evidence type="ECO:0000256" key="11">
    <source>
        <dbReference type="ARBA" id="ARBA00023264"/>
    </source>
</evidence>
<proteinExistence type="predicted"/>
<sequence length="457" mass="52171">RNPTKTIAWILVIVFLPFLGLLLYYLFGQKFTTEKRLEKINEHQLLRIQQEWGRLEPIMEEKLQEINERIGNLSRVYTFLKNERLSFPSLHNQVELLINGEQKFQRLKVDLLAASHSIHMEYYIFEIDTIGKEILNILEKKAEEGVRVRIIIDSFGSPNLHKYLKRKKKNIHFSWTGFLPVTFTSLANSNYRNHRKIAVIDGKIGYTGGINIADRYINLKENKGVYWRDTAVRVVGDSVAMLQLNFWNSWMQASSEPFHLDKSYILGVEVAGSGGNAAVSYVSSNPGSKGPYNMEALLISIGEANKKIQLVTPYYIPSEELETALMIAAASGVEVEIILPKSSDSFFVQHASFSFLKPLLKRGVKVYLYDKGFIHAKTVNVDDKVSFIGTVNLDTRSFYINYEIAAVVADPKLCQDMNQQFQIDKGHSKQLTLEGWLARSKWKRGIDSLCRLLAPLL</sequence>
<evidence type="ECO:0000313" key="15">
    <source>
        <dbReference type="EMBL" id="HIX53754.1"/>
    </source>
</evidence>
<evidence type="ECO:0000256" key="9">
    <source>
        <dbReference type="ARBA" id="ARBA00023136"/>
    </source>
</evidence>
<dbReference type="SMART" id="SM00155">
    <property type="entry name" value="PLDc"/>
    <property type="match status" value="2"/>
</dbReference>
<dbReference type="SUPFAM" id="SSF56024">
    <property type="entry name" value="Phospholipase D/nuclease"/>
    <property type="match status" value="2"/>
</dbReference>
<keyword evidence="4" id="KW-0808">Transferase</keyword>